<gene>
    <name evidence="1" type="ORF">BpHYR1_025699</name>
</gene>
<reference evidence="1 2" key="1">
    <citation type="journal article" date="2018" name="Sci. Rep.">
        <title>Genomic signatures of local adaptation to the degree of environmental predictability in rotifers.</title>
        <authorList>
            <person name="Franch-Gras L."/>
            <person name="Hahn C."/>
            <person name="Garcia-Roger E.M."/>
            <person name="Carmona M.J."/>
            <person name="Serra M."/>
            <person name="Gomez A."/>
        </authorList>
    </citation>
    <scope>NUCLEOTIDE SEQUENCE [LARGE SCALE GENOMIC DNA]</scope>
    <source>
        <strain evidence="1">HYR1</strain>
    </source>
</reference>
<accession>A0A3M7RI05</accession>
<protein>
    <submittedName>
        <fullName evidence="1">Uncharacterized protein</fullName>
    </submittedName>
</protein>
<proteinExistence type="predicted"/>
<sequence>MSSAHSAHSGLLNDMHDLQPRSPKQFIQELKANEHPLKVHDISQYLELSFLNSSIKSFFEASLFVQNFYGYNSNSNKFNRNYFPLRFITIIIFCIRIII</sequence>
<dbReference type="EMBL" id="REGN01003335">
    <property type="protein sequence ID" value="RNA23193.1"/>
    <property type="molecule type" value="Genomic_DNA"/>
</dbReference>
<evidence type="ECO:0000313" key="1">
    <source>
        <dbReference type="EMBL" id="RNA23193.1"/>
    </source>
</evidence>
<name>A0A3M7RI05_BRAPC</name>
<organism evidence="1 2">
    <name type="scientific">Brachionus plicatilis</name>
    <name type="common">Marine rotifer</name>
    <name type="synonym">Brachionus muelleri</name>
    <dbReference type="NCBI Taxonomy" id="10195"/>
    <lineage>
        <taxon>Eukaryota</taxon>
        <taxon>Metazoa</taxon>
        <taxon>Spiralia</taxon>
        <taxon>Gnathifera</taxon>
        <taxon>Rotifera</taxon>
        <taxon>Eurotatoria</taxon>
        <taxon>Monogononta</taxon>
        <taxon>Pseudotrocha</taxon>
        <taxon>Ploima</taxon>
        <taxon>Brachionidae</taxon>
        <taxon>Brachionus</taxon>
    </lineage>
</organism>
<evidence type="ECO:0000313" key="2">
    <source>
        <dbReference type="Proteomes" id="UP000276133"/>
    </source>
</evidence>
<comment type="caution">
    <text evidence="1">The sequence shown here is derived from an EMBL/GenBank/DDBJ whole genome shotgun (WGS) entry which is preliminary data.</text>
</comment>
<dbReference type="AlphaFoldDB" id="A0A3M7RI05"/>
<keyword evidence="2" id="KW-1185">Reference proteome</keyword>
<dbReference type="Proteomes" id="UP000276133">
    <property type="component" value="Unassembled WGS sequence"/>
</dbReference>